<feature type="region of interest" description="Disordered" evidence="1">
    <location>
        <begin position="1"/>
        <end position="53"/>
    </location>
</feature>
<feature type="region of interest" description="Disordered" evidence="1">
    <location>
        <begin position="373"/>
        <end position="468"/>
    </location>
</feature>
<dbReference type="InterPro" id="IPR052099">
    <property type="entry name" value="Regulatory_TF_Diverse"/>
</dbReference>
<organism evidence="3 4">
    <name type="scientific">Hydnomerulius pinastri MD-312</name>
    <dbReference type="NCBI Taxonomy" id="994086"/>
    <lineage>
        <taxon>Eukaryota</taxon>
        <taxon>Fungi</taxon>
        <taxon>Dikarya</taxon>
        <taxon>Basidiomycota</taxon>
        <taxon>Agaricomycotina</taxon>
        <taxon>Agaricomycetes</taxon>
        <taxon>Agaricomycetidae</taxon>
        <taxon>Boletales</taxon>
        <taxon>Boletales incertae sedis</taxon>
        <taxon>Leucogyrophana</taxon>
    </lineage>
</organism>
<proteinExistence type="predicted"/>
<dbReference type="OrthoDB" id="2133190at2759"/>
<feature type="compositionally biased region" description="Low complexity" evidence="1">
    <location>
        <begin position="24"/>
        <end position="46"/>
    </location>
</feature>
<feature type="compositionally biased region" description="Low complexity" evidence="1">
    <location>
        <begin position="222"/>
        <end position="233"/>
    </location>
</feature>
<dbReference type="Gene3D" id="4.10.280.10">
    <property type="entry name" value="Helix-loop-helix DNA-binding domain"/>
    <property type="match status" value="1"/>
</dbReference>
<feature type="compositionally biased region" description="Acidic residues" evidence="1">
    <location>
        <begin position="387"/>
        <end position="404"/>
    </location>
</feature>
<feature type="region of interest" description="Disordered" evidence="1">
    <location>
        <begin position="616"/>
        <end position="653"/>
    </location>
</feature>
<dbReference type="Pfam" id="PF00010">
    <property type="entry name" value="HLH"/>
    <property type="match status" value="1"/>
</dbReference>
<dbReference type="Proteomes" id="UP000053820">
    <property type="component" value="Unassembled WGS sequence"/>
</dbReference>
<accession>A0A0C9WC77</accession>
<dbReference type="InterPro" id="IPR036638">
    <property type="entry name" value="HLH_DNA-bd_sf"/>
</dbReference>
<keyword evidence="4" id="KW-1185">Reference proteome</keyword>
<feature type="domain" description="BHLH" evidence="2">
    <location>
        <begin position="258"/>
        <end position="333"/>
    </location>
</feature>
<dbReference type="CDD" id="cd11395">
    <property type="entry name" value="bHLHzip_SREBP_like"/>
    <property type="match status" value="1"/>
</dbReference>
<feature type="compositionally biased region" description="Basic and acidic residues" evidence="1">
    <location>
        <begin position="9"/>
        <end position="23"/>
    </location>
</feature>
<dbReference type="InterPro" id="IPR011598">
    <property type="entry name" value="bHLH_dom"/>
</dbReference>
<name>A0A0C9WC77_9AGAM</name>
<dbReference type="AlphaFoldDB" id="A0A0C9WC77"/>
<evidence type="ECO:0000313" key="4">
    <source>
        <dbReference type="Proteomes" id="UP000053820"/>
    </source>
</evidence>
<evidence type="ECO:0000259" key="2">
    <source>
        <dbReference type="PROSITE" id="PS50888"/>
    </source>
</evidence>
<protein>
    <recommendedName>
        <fullName evidence="2">BHLH domain-containing protein</fullName>
    </recommendedName>
</protein>
<evidence type="ECO:0000313" key="3">
    <source>
        <dbReference type="EMBL" id="KIJ61437.1"/>
    </source>
</evidence>
<gene>
    <name evidence="3" type="ORF">HYDPIDRAFT_115907</name>
</gene>
<dbReference type="SUPFAM" id="SSF47459">
    <property type="entry name" value="HLH, helix-loop-helix DNA-binding domain"/>
    <property type="match status" value="1"/>
</dbReference>
<dbReference type="PANTHER" id="PTHR47336">
    <property type="entry name" value="TRANSCRIPTION FACTOR HMS1-RELATED"/>
    <property type="match status" value="1"/>
</dbReference>
<dbReference type="PROSITE" id="PS50888">
    <property type="entry name" value="BHLH"/>
    <property type="match status" value="1"/>
</dbReference>
<dbReference type="SMART" id="SM00353">
    <property type="entry name" value="HLH"/>
    <property type="match status" value="1"/>
</dbReference>
<feature type="region of interest" description="Disordered" evidence="1">
    <location>
        <begin position="149"/>
        <end position="180"/>
    </location>
</feature>
<feature type="compositionally biased region" description="Polar residues" evidence="1">
    <location>
        <begin position="244"/>
        <end position="253"/>
    </location>
</feature>
<dbReference type="GO" id="GO:0046983">
    <property type="term" value="F:protein dimerization activity"/>
    <property type="evidence" value="ECO:0007669"/>
    <property type="project" value="InterPro"/>
</dbReference>
<reference evidence="3 4" key="1">
    <citation type="submission" date="2014-04" db="EMBL/GenBank/DDBJ databases">
        <title>Evolutionary Origins and Diversification of the Mycorrhizal Mutualists.</title>
        <authorList>
            <consortium name="DOE Joint Genome Institute"/>
            <consortium name="Mycorrhizal Genomics Consortium"/>
            <person name="Kohler A."/>
            <person name="Kuo A."/>
            <person name="Nagy L.G."/>
            <person name="Floudas D."/>
            <person name="Copeland A."/>
            <person name="Barry K.W."/>
            <person name="Cichocki N."/>
            <person name="Veneault-Fourrey C."/>
            <person name="LaButti K."/>
            <person name="Lindquist E.A."/>
            <person name="Lipzen A."/>
            <person name="Lundell T."/>
            <person name="Morin E."/>
            <person name="Murat C."/>
            <person name="Riley R."/>
            <person name="Ohm R."/>
            <person name="Sun H."/>
            <person name="Tunlid A."/>
            <person name="Henrissat B."/>
            <person name="Grigoriev I.V."/>
            <person name="Hibbett D.S."/>
            <person name="Martin F."/>
        </authorList>
    </citation>
    <scope>NUCLEOTIDE SEQUENCE [LARGE SCALE GENOMIC DNA]</scope>
    <source>
        <strain evidence="3 4">MD-312</strain>
    </source>
</reference>
<dbReference type="EMBL" id="KN839862">
    <property type="protein sequence ID" value="KIJ61437.1"/>
    <property type="molecule type" value="Genomic_DNA"/>
</dbReference>
<dbReference type="HOGENOM" id="CLU_012408_0_0_1"/>
<feature type="compositionally biased region" description="Low complexity" evidence="1">
    <location>
        <begin position="428"/>
        <end position="439"/>
    </location>
</feature>
<evidence type="ECO:0000256" key="1">
    <source>
        <dbReference type="SAM" id="MobiDB-lite"/>
    </source>
</evidence>
<feature type="region of interest" description="Disordered" evidence="1">
    <location>
        <begin position="207"/>
        <end position="263"/>
    </location>
</feature>
<sequence length="1019" mass="109356">MSSAADPEIVTRNDEGRDYHPDLALDPSDPLNLLLNNSNDTESELSQAASPPDWSQLNSLWSMQSTDAANDLQSTVEKANLGSGFDFSFPMDLDFNDPSLSMVIDPNSLFIDGKGLQLPFHDSSAVPIQPQDLLSAPFPFTFSSPTLSSASASSQSADESSSALSSSPGSPSALPTSPAAPKTTADAIAAFFSQANRPSVQGLMTSIPALPSAKTPPVQVEPQSWHSSASSSPSPGPPTHAPGVTQTQMTSGTAVIGRPKTSHTTIERRYRTNLNARIQSLKAAVPALRVLDQNYKSDEYKVDDRGYIDGVKVARKGSKANVLGKAVEYIRVLKRREARLKREQDGLRTLLCGFPGGQNLLTEWDIEWTKKFGGPERDEIDNLGAEEASDDEDGDGDGEEDGDISSERARKKPKVDAAPQKKERRKIAPAPAAAILPAPGSTAPVAAPGAVPEKRKRGRPRKIQPNVAPPITASAPVLLTDPSLLAQQGIVIPPATSQTAQPQQYLLAVFALFSFFNSPLTSSPVPVPHQHTHEGSVLSHITSSSASSFSRSASGWSWNDFVQIVHLLASVAVFISIIVPWVPVPRKLSQSRILQLMPFSSLVFGSRATVASMHELTDLPTPPASPDVSDSDSEAESSSTEDTVRAGGHVRGAMDGLNPLASALGSRGSAEEFENLVNILNINSGVISILRSAVSTRKSSQGSDTRRERQAWMRLAELLVLFPENASVPLRWQVYNYFSSFSGSPGSEVASTSLASDFCTLALLAQTLPLPFAEARSQALWSRAKALVELDAAPTFEHLVFDNMTVEEAVESLALSKPSADSSPIAALASTLLRKRLHAYASALFIERVTQSQDSDSDFPSAEDRKSWRDTITFGRSLGGSMGLLSDAFAKVWHKSGDLFDIDALESAPADEDIRALLSAILLYQRVFTPREVLCHAGVPGGEAPVAFILSPPPTPPSKTGGNHEQSADVILKLRRALGSNVFEESGETRVDEFSLEDARDRVVDMLVDLERGRRSRVV</sequence>
<dbReference type="PANTHER" id="PTHR47336:SF2">
    <property type="entry name" value="TRANSCRIPTION FACTOR HMS1-RELATED"/>
    <property type="match status" value="1"/>
</dbReference>